<dbReference type="PROSITE" id="PS51635">
    <property type="entry name" value="PNPLA"/>
    <property type="match status" value="1"/>
</dbReference>
<feature type="short sequence motif" description="DGA/G" evidence="2">
    <location>
        <begin position="184"/>
        <end position="186"/>
    </location>
</feature>
<evidence type="ECO:0000313" key="5">
    <source>
        <dbReference type="Proteomes" id="UP001341820"/>
    </source>
</evidence>
<keyword evidence="5" id="KW-1185">Reference proteome</keyword>
<dbReference type="InterPro" id="IPR002641">
    <property type="entry name" value="PNPLA_dom"/>
</dbReference>
<feature type="short sequence motif" description="GXGXXG" evidence="2">
    <location>
        <begin position="9"/>
        <end position="14"/>
    </location>
</feature>
<dbReference type="EMBL" id="JAROAS010000008">
    <property type="protein sequence ID" value="MED4127682.1"/>
    <property type="molecule type" value="Genomic_DNA"/>
</dbReference>
<keyword evidence="2" id="KW-0378">Hydrolase</keyword>
<sequence length="306" mass="34932">MKVDAVFEGGGIRGIAFAGAIESMEAHGVQWQKLAGTSVGAIIAALLAAGYTSKEINEQLKVLNFKDLRGKNWVNHIPFVGNFINLVFYLGMYKNDYIDVWLEELLRRKNIRTFADLPPEKLKIIASDISSGQMIIFPDDLNRYGMKPSDVTIAQAVRMSTSIPFFYRPARWKLANKSKAYIVDGGLLSNFPIWLFDVENPRYPTFGFRFLKDRIEGDAIIPTPIHLAQNIVKTMMQAHDMRHLSDETRDRTIQIYTDSITATDFLLTDEQSDYLFESGYQAAELFLSTWDFDAHKQLRSRKKTQK</sequence>
<dbReference type="Proteomes" id="UP001341820">
    <property type="component" value="Unassembled WGS sequence"/>
</dbReference>
<dbReference type="Pfam" id="PF01734">
    <property type="entry name" value="Patatin"/>
    <property type="match status" value="1"/>
</dbReference>
<evidence type="ECO:0000259" key="3">
    <source>
        <dbReference type="PROSITE" id="PS51635"/>
    </source>
</evidence>
<keyword evidence="2" id="KW-0442">Lipid degradation</keyword>
<dbReference type="PANTHER" id="PTHR46394">
    <property type="entry name" value="ANNEXIN"/>
    <property type="match status" value="1"/>
</dbReference>
<evidence type="ECO:0000256" key="1">
    <source>
        <dbReference type="ARBA" id="ARBA00023098"/>
    </source>
</evidence>
<keyword evidence="1 2" id="KW-0443">Lipid metabolism</keyword>
<evidence type="ECO:0000256" key="2">
    <source>
        <dbReference type="PROSITE-ProRule" id="PRU01161"/>
    </source>
</evidence>
<dbReference type="CDD" id="cd07207">
    <property type="entry name" value="Pat_ExoU_VipD_like"/>
    <property type="match status" value="1"/>
</dbReference>
<organism evidence="4 5">
    <name type="scientific">Shouchella miscanthi</name>
    <dbReference type="NCBI Taxonomy" id="2598861"/>
    <lineage>
        <taxon>Bacteria</taxon>
        <taxon>Bacillati</taxon>
        <taxon>Bacillota</taxon>
        <taxon>Bacilli</taxon>
        <taxon>Bacillales</taxon>
        <taxon>Bacillaceae</taxon>
        <taxon>Shouchella</taxon>
    </lineage>
</organism>
<name>A0ABU6NLP1_9BACI</name>
<gene>
    <name evidence="4" type="ORF">P5F74_06010</name>
</gene>
<feature type="active site" description="Proton acceptor" evidence="2">
    <location>
        <position position="184"/>
    </location>
</feature>
<dbReference type="Gene3D" id="3.40.1090.10">
    <property type="entry name" value="Cytosolic phospholipase A2 catalytic domain"/>
    <property type="match status" value="2"/>
</dbReference>
<feature type="short sequence motif" description="GXSXG" evidence="2">
    <location>
        <begin position="36"/>
        <end position="40"/>
    </location>
</feature>
<feature type="active site" description="Nucleophile" evidence="2">
    <location>
        <position position="38"/>
    </location>
</feature>
<dbReference type="PANTHER" id="PTHR46394:SF1">
    <property type="entry name" value="PNPLA DOMAIN-CONTAINING PROTEIN"/>
    <property type="match status" value="1"/>
</dbReference>
<feature type="domain" description="PNPLA" evidence="3">
    <location>
        <begin position="5"/>
        <end position="197"/>
    </location>
</feature>
<comment type="caution">
    <text evidence="4">The sequence shown here is derived from an EMBL/GenBank/DDBJ whole genome shotgun (WGS) entry which is preliminary data.</text>
</comment>
<dbReference type="SUPFAM" id="SSF52151">
    <property type="entry name" value="FabD/lysophospholipase-like"/>
    <property type="match status" value="1"/>
</dbReference>
<dbReference type="InterPro" id="IPR052580">
    <property type="entry name" value="Lipid_Hydrolase"/>
</dbReference>
<protein>
    <submittedName>
        <fullName evidence="4">Patatin-like phospholipase family protein</fullName>
    </submittedName>
</protein>
<dbReference type="RefSeq" id="WP_144558578.1">
    <property type="nucleotide sequence ID" value="NZ_CP042163.1"/>
</dbReference>
<accession>A0ABU6NLP1</accession>
<dbReference type="InterPro" id="IPR016035">
    <property type="entry name" value="Acyl_Trfase/lysoPLipase"/>
</dbReference>
<evidence type="ECO:0000313" key="4">
    <source>
        <dbReference type="EMBL" id="MED4127682.1"/>
    </source>
</evidence>
<proteinExistence type="predicted"/>
<reference evidence="4 5" key="1">
    <citation type="submission" date="2023-03" db="EMBL/GenBank/DDBJ databases">
        <title>Bacillus Genome Sequencing.</title>
        <authorList>
            <person name="Dunlap C."/>
        </authorList>
    </citation>
    <scope>NUCLEOTIDE SEQUENCE [LARGE SCALE GENOMIC DNA]</scope>
    <source>
        <strain evidence="4 5">B-4107</strain>
    </source>
</reference>